<protein>
    <submittedName>
        <fullName evidence="2">Uncharacterized protein</fullName>
    </submittedName>
</protein>
<feature type="non-terminal residue" evidence="2">
    <location>
        <position position="48"/>
    </location>
</feature>
<keyword evidence="3" id="KW-1185">Reference proteome</keyword>
<organism evidence="2 3">
    <name type="scientific">Trifolium medium</name>
    <dbReference type="NCBI Taxonomy" id="97028"/>
    <lineage>
        <taxon>Eukaryota</taxon>
        <taxon>Viridiplantae</taxon>
        <taxon>Streptophyta</taxon>
        <taxon>Embryophyta</taxon>
        <taxon>Tracheophyta</taxon>
        <taxon>Spermatophyta</taxon>
        <taxon>Magnoliopsida</taxon>
        <taxon>eudicotyledons</taxon>
        <taxon>Gunneridae</taxon>
        <taxon>Pentapetalae</taxon>
        <taxon>rosids</taxon>
        <taxon>fabids</taxon>
        <taxon>Fabales</taxon>
        <taxon>Fabaceae</taxon>
        <taxon>Papilionoideae</taxon>
        <taxon>50 kb inversion clade</taxon>
        <taxon>NPAAA clade</taxon>
        <taxon>Hologalegina</taxon>
        <taxon>IRL clade</taxon>
        <taxon>Trifolieae</taxon>
        <taxon>Trifolium</taxon>
    </lineage>
</organism>
<name>A0A392W592_9FABA</name>
<keyword evidence="1" id="KW-0472">Membrane</keyword>
<evidence type="ECO:0000256" key="1">
    <source>
        <dbReference type="SAM" id="Phobius"/>
    </source>
</evidence>
<accession>A0A392W592</accession>
<keyword evidence="1" id="KW-0812">Transmembrane</keyword>
<evidence type="ECO:0000313" key="3">
    <source>
        <dbReference type="Proteomes" id="UP000265520"/>
    </source>
</evidence>
<feature type="transmembrane region" description="Helical" evidence="1">
    <location>
        <begin position="20"/>
        <end position="42"/>
    </location>
</feature>
<evidence type="ECO:0000313" key="2">
    <source>
        <dbReference type="EMBL" id="MCI95566.1"/>
    </source>
</evidence>
<keyword evidence="1" id="KW-1133">Transmembrane helix</keyword>
<sequence>MSGVGPPHHHVQICAGDVELWFGGFVVFSLFLGSQLSVRVWFNQPRPD</sequence>
<dbReference type="AlphaFoldDB" id="A0A392W592"/>
<comment type="caution">
    <text evidence="2">The sequence shown here is derived from an EMBL/GenBank/DDBJ whole genome shotgun (WGS) entry which is preliminary data.</text>
</comment>
<dbReference type="EMBL" id="LXQA011390764">
    <property type="protein sequence ID" value="MCI95566.1"/>
    <property type="molecule type" value="Genomic_DNA"/>
</dbReference>
<proteinExistence type="predicted"/>
<dbReference type="Proteomes" id="UP000265520">
    <property type="component" value="Unassembled WGS sequence"/>
</dbReference>
<reference evidence="2 3" key="1">
    <citation type="journal article" date="2018" name="Front. Plant Sci.">
        <title>Red Clover (Trifolium pratense) and Zigzag Clover (T. medium) - A Picture of Genomic Similarities and Differences.</title>
        <authorList>
            <person name="Dluhosova J."/>
            <person name="Istvanek J."/>
            <person name="Nedelnik J."/>
            <person name="Repkova J."/>
        </authorList>
    </citation>
    <scope>NUCLEOTIDE SEQUENCE [LARGE SCALE GENOMIC DNA]</scope>
    <source>
        <strain evidence="3">cv. 10/8</strain>
        <tissue evidence="2">Leaf</tissue>
    </source>
</reference>